<dbReference type="CDD" id="cd00093">
    <property type="entry name" value="HTH_XRE"/>
    <property type="match status" value="1"/>
</dbReference>
<feature type="domain" description="HTH cro/C1-type" evidence="1">
    <location>
        <begin position="25"/>
        <end position="57"/>
    </location>
</feature>
<protein>
    <submittedName>
        <fullName evidence="2">Helix-turn-helix transcriptional regulator</fullName>
    </submittedName>
</protein>
<reference evidence="2 3" key="1">
    <citation type="submission" date="2020-03" db="EMBL/GenBank/DDBJ databases">
        <title>Draft genome of Streptomyces sp. ventii, isolated from the Axial Seamount in the Pacific Ocean, and resequencing of the two type strains Streptomyces lonarensis strain NCL 716 and Streptomyces bohaiensis strain 11A07.</title>
        <authorList>
            <person name="Loughran R.M."/>
            <person name="Pfannmuller K.M."/>
            <person name="Wasson B.J."/>
            <person name="Deadmond M.C."/>
            <person name="Paddock B.E."/>
            <person name="Koyack M.J."/>
            <person name="Gallegos D.A."/>
            <person name="Mitchell E.A."/>
            <person name="Ushijima B."/>
            <person name="Saw J.H."/>
            <person name="Mcphail K.L."/>
            <person name="Videau P."/>
        </authorList>
    </citation>
    <scope>NUCLEOTIDE SEQUENCE [LARGE SCALE GENOMIC DNA]</scope>
    <source>
        <strain evidence="3">5675061</strain>
    </source>
</reference>
<keyword evidence="3" id="KW-1185">Reference proteome</keyword>
<evidence type="ECO:0000259" key="1">
    <source>
        <dbReference type="PROSITE" id="PS50943"/>
    </source>
</evidence>
<evidence type="ECO:0000313" key="2">
    <source>
        <dbReference type="EMBL" id="NJP66223.1"/>
    </source>
</evidence>
<dbReference type="InterPro" id="IPR001387">
    <property type="entry name" value="Cro/C1-type_HTH"/>
</dbReference>
<comment type="caution">
    <text evidence="2">The sequence shown here is derived from an EMBL/GenBank/DDBJ whole genome shotgun (WGS) entry which is preliminary data.</text>
</comment>
<dbReference type="SUPFAM" id="SSF47413">
    <property type="entry name" value="lambda repressor-like DNA-binding domains"/>
    <property type="match status" value="1"/>
</dbReference>
<organism evidence="2 3">
    <name type="scientific">Streptomyces spiramenti</name>
    <dbReference type="NCBI Taxonomy" id="2720606"/>
    <lineage>
        <taxon>Bacteria</taxon>
        <taxon>Bacillati</taxon>
        <taxon>Actinomycetota</taxon>
        <taxon>Actinomycetes</taxon>
        <taxon>Kitasatosporales</taxon>
        <taxon>Streptomycetaceae</taxon>
        <taxon>Streptomyces</taxon>
    </lineage>
</organism>
<accession>A0ABX1ALF6</accession>
<dbReference type="Gene3D" id="1.10.260.40">
    <property type="entry name" value="lambda repressor-like DNA-binding domains"/>
    <property type="match status" value="1"/>
</dbReference>
<dbReference type="Proteomes" id="UP000746503">
    <property type="component" value="Unassembled WGS sequence"/>
</dbReference>
<dbReference type="InterPro" id="IPR010982">
    <property type="entry name" value="Lambda_DNA-bd_dom_sf"/>
</dbReference>
<dbReference type="Pfam" id="PF13560">
    <property type="entry name" value="HTH_31"/>
    <property type="match status" value="1"/>
</dbReference>
<name>A0ABX1ALF6_9ACTN</name>
<gene>
    <name evidence="2" type="ORF">HCJ92_07940</name>
</gene>
<sequence>MQQDEAADDGFSPEQTPLERFGADVRRVRLGRKLYQRQLGRATGYSESYVSQVEAGKLLASSKFALGCDLAFGTNGLFAGRLRQMAEGDHPSQFVPYLELERKAARILNFSAVTVMGLLQTETYAESVFRAGHPRESDEVIRGKVTARLRRARLLAGQHPPTVWCVMHEACLRAHVGGRQAMAEQLDALLDRAAGPLVDLQVLPYSAGAVAVHSEPFTLLAFAAAQPVMYADDPQGGRLYRSADTVTAAVDNYDRLRANALSPDDSIEFIRAVRKEHAT</sequence>
<proteinExistence type="predicted"/>
<evidence type="ECO:0000313" key="3">
    <source>
        <dbReference type="Proteomes" id="UP000746503"/>
    </source>
</evidence>
<dbReference type="EMBL" id="JAAVJB010000041">
    <property type="protein sequence ID" value="NJP66223.1"/>
    <property type="molecule type" value="Genomic_DNA"/>
</dbReference>
<dbReference type="InterPro" id="IPR043917">
    <property type="entry name" value="DUF5753"/>
</dbReference>
<dbReference type="Pfam" id="PF19054">
    <property type="entry name" value="DUF5753"/>
    <property type="match status" value="1"/>
</dbReference>
<dbReference type="RefSeq" id="WP_167932749.1">
    <property type="nucleotide sequence ID" value="NZ_JAAVJB010000041.1"/>
</dbReference>
<dbReference type="PROSITE" id="PS50943">
    <property type="entry name" value="HTH_CROC1"/>
    <property type="match status" value="1"/>
</dbReference>